<evidence type="ECO:0000313" key="2">
    <source>
        <dbReference type="EMBL" id="ONK80299.1"/>
    </source>
</evidence>
<organism evidence="2 3">
    <name type="scientific">Asparagus officinalis</name>
    <name type="common">Garden asparagus</name>
    <dbReference type="NCBI Taxonomy" id="4686"/>
    <lineage>
        <taxon>Eukaryota</taxon>
        <taxon>Viridiplantae</taxon>
        <taxon>Streptophyta</taxon>
        <taxon>Embryophyta</taxon>
        <taxon>Tracheophyta</taxon>
        <taxon>Spermatophyta</taxon>
        <taxon>Magnoliopsida</taxon>
        <taxon>Liliopsida</taxon>
        <taxon>Asparagales</taxon>
        <taxon>Asparagaceae</taxon>
        <taxon>Asparagoideae</taxon>
        <taxon>Asparagus</taxon>
    </lineage>
</organism>
<name>A0A5P1FTG2_ASPOF</name>
<gene>
    <name evidence="2" type="ORF">A4U43_C01F16080</name>
</gene>
<dbReference type="Gramene" id="ONK80299">
    <property type="protein sequence ID" value="ONK80299"/>
    <property type="gene ID" value="A4U43_C01F16080"/>
</dbReference>
<feature type="region of interest" description="Disordered" evidence="1">
    <location>
        <begin position="1"/>
        <end position="24"/>
    </location>
</feature>
<dbReference type="EMBL" id="CM007381">
    <property type="protein sequence ID" value="ONK80299.1"/>
    <property type="molecule type" value="Genomic_DNA"/>
</dbReference>
<sequence>MVVRRRGLEQGGDGQAGKGGGEGGGEWGAAVLRAAADGAGVQEERRAARRVRAVGRVAAERLKAKDLPSEVYTLLCLGVAHSVVCFHFLRNVESTVDPQ</sequence>
<accession>A0A5P1FTG2</accession>
<dbReference type="Proteomes" id="UP000243459">
    <property type="component" value="Chromosome 1"/>
</dbReference>
<evidence type="ECO:0000256" key="1">
    <source>
        <dbReference type="SAM" id="MobiDB-lite"/>
    </source>
</evidence>
<reference evidence="3" key="1">
    <citation type="journal article" date="2017" name="Nat. Commun.">
        <title>The asparagus genome sheds light on the origin and evolution of a young Y chromosome.</title>
        <authorList>
            <person name="Harkess A."/>
            <person name="Zhou J."/>
            <person name="Xu C."/>
            <person name="Bowers J.E."/>
            <person name="Van der Hulst R."/>
            <person name="Ayyampalayam S."/>
            <person name="Mercati F."/>
            <person name="Riccardi P."/>
            <person name="McKain M.R."/>
            <person name="Kakrana A."/>
            <person name="Tang H."/>
            <person name="Ray J."/>
            <person name="Groenendijk J."/>
            <person name="Arikit S."/>
            <person name="Mathioni S.M."/>
            <person name="Nakano M."/>
            <person name="Shan H."/>
            <person name="Telgmann-Rauber A."/>
            <person name="Kanno A."/>
            <person name="Yue Z."/>
            <person name="Chen H."/>
            <person name="Li W."/>
            <person name="Chen Y."/>
            <person name="Xu X."/>
            <person name="Zhang Y."/>
            <person name="Luo S."/>
            <person name="Chen H."/>
            <person name="Gao J."/>
            <person name="Mao Z."/>
            <person name="Pires J.C."/>
            <person name="Luo M."/>
            <person name="Kudrna D."/>
            <person name="Wing R.A."/>
            <person name="Meyers B.C."/>
            <person name="Yi K."/>
            <person name="Kong H."/>
            <person name="Lavrijsen P."/>
            <person name="Sunseri F."/>
            <person name="Falavigna A."/>
            <person name="Ye Y."/>
            <person name="Leebens-Mack J.H."/>
            <person name="Chen G."/>
        </authorList>
    </citation>
    <scope>NUCLEOTIDE SEQUENCE [LARGE SCALE GENOMIC DNA]</scope>
    <source>
        <strain evidence="3">cv. DH0086</strain>
    </source>
</reference>
<dbReference type="AlphaFoldDB" id="A0A5P1FTG2"/>
<protein>
    <submittedName>
        <fullName evidence="2">Uncharacterized protein</fullName>
    </submittedName>
</protein>
<evidence type="ECO:0000313" key="3">
    <source>
        <dbReference type="Proteomes" id="UP000243459"/>
    </source>
</evidence>
<keyword evidence="3" id="KW-1185">Reference proteome</keyword>
<proteinExistence type="predicted"/>
<feature type="compositionally biased region" description="Gly residues" evidence="1">
    <location>
        <begin position="9"/>
        <end position="24"/>
    </location>
</feature>